<dbReference type="Proteomes" id="UP000051612">
    <property type="component" value="Unassembled WGS sequence"/>
</dbReference>
<reference evidence="3 4" key="1">
    <citation type="journal article" date="2015" name="Genome Announc.">
        <title>Expanding the biotechnology potential of lactobacilli through comparative genomics of 213 strains and associated genera.</title>
        <authorList>
            <person name="Sun Z."/>
            <person name="Harris H.M."/>
            <person name="McCann A."/>
            <person name="Guo C."/>
            <person name="Argimon S."/>
            <person name="Zhang W."/>
            <person name="Yang X."/>
            <person name="Jeffery I.B."/>
            <person name="Cooney J.C."/>
            <person name="Kagawa T.F."/>
            <person name="Liu W."/>
            <person name="Song Y."/>
            <person name="Salvetti E."/>
            <person name="Wrobel A."/>
            <person name="Rasinkangas P."/>
            <person name="Parkhill J."/>
            <person name="Rea M.C."/>
            <person name="O'Sullivan O."/>
            <person name="Ritari J."/>
            <person name="Douillard F.P."/>
            <person name="Paul Ross R."/>
            <person name="Yang R."/>
            <person name="Briner A.E."/>
            <person name="Felis G.E."/>
            <person name="de Vos W.M."/>
            <person name="Barrangou R."/>
            <person name="Klaenhammer T.R."/>
            <person name="Caufield P.W."/>
            <person name="Cui Y."/>
            <person name="Zhang H."/>
            <person name="O'Toole P.W."/>
        </authorList>
    </citation>
    <scope>NUCLEOTIDE SEQUENCE [LARGE SCALE GENOMIC DNA]</scope>
    <source>
        <strain evidence="3 4">DSM 20452</strain>
    </source>
</reference>
<keyword evidence="1" id="KW-0677">Repeat</keyword>
<feature type="domain" description="MucBP" evidence="2">
    <location>
        <begin position="13"/>
        <end position="74"/>
    </location>
</feature>
<sequence length="273" mass="31369">MMLENETSALNYVVINFITADRKKIIDPLKIFKPIGEFYQVNKPRLDGYILTSYRGKLEGVMKEESEQVELIYEPLGKLIIQSGIDEENTEVRSFQISERANQVKMISLPKIQGSEDYYYVEGHGDERQIGKRVINPDNFLPDDPTSDVYLVKLTLEQLDELEKRWHAQEQPVEAKPEMVSVNSQTAKKAAKVASVQEISKVEKVKVTEFIQKPKEEMNMQLLEPTLLLCDAFKQVTHALVEFDKKNQLSQLQRKQLIKKASVLLVAIEKLSK</sequence>
<dbReference type="InterPro" id="IPR009459">
    <property type="entry name" value="MucBP_dom"/>
</dbReference>
<comment type="caution">
    <text evidence="3">The sequence shown here is derived from an EMBL/GenBank/DDBJ whole genome shotgun (WGS) entry which is preliminary data.</text>
</comment>
<dbReference type="AlphaFoldDB" id="A0A0R2B589"/>
<accession>A0A0R2B589</accession>
<dbReference type="EMBL" id="AYYN01000106">
    <property type="protein sequence ID" value="KRM74250.1"/>
    <property type="molecule type" value="Genomic_DNA"/>
</dbReference>
<evidence type="ECO:0000259" key="2">
    <source>
        <dbReference type="Pfam" id="PF06458"/>
    </source>
</evidence>
<protein>
    <recommendedName>
        <fullName evidence="2">MucBP domain-containing protein</fullName>
    </recommendedName>
</protein>
<organism evidence="3 4">
    <name type="scientific">Ligilactobacillus murinus DSM 20452 = NBRC 14221</name>
    <dbReference type="NCBI Taxonomy" id="1423772"/>
    <lineage>
        <taxon>Bacteria</taxon>
        <taxon>Bacillati</taxon>
        <taxon>Bacillota</taxon>
        <taxon>Bacilli</taxon>
        <taxon>Lactobacillales</taxon>
        <taxon>Lactobacillaceae</taxon>
        <taxon>Ligilactobacillus</taxon>
    </lineage>
</organism>
<gene>
    <name evidence="3" type="ORF">FC48_GL000502</name>
</gene>
<dbReference type="PATRIC" id="fig|1423772.3.peg.546"/>
<dbReference type="Gene3D" id="3.10.20.320">
    <property type="entry name" value="Putative peptidoglycan bound protein (lpxtg motif)"/>
    <property type="match status" value="1"/>
</dbReference>
<evidence type="ECO:0000256" key="1">
    <source>
        <dbReference type="ARBA" id="ARBA00022737"/>
    </source>
</evidence>
<evidence type="ECO:0000313" key="3">
    <source>
        <dbReference type="EMBL" id="KRM74250.1"/>
    </source>
</evidence>
<dbReference type="RefSeq" id="WP_056959246.1">
    <property type="nucleotide sequence ID" value="NZ_AYYN01000106.1"/>
</dbReference>
<proteinExistence type="predicted"/>
<name>A0A0R2B589_9LACO</name>
<evidence type="ECO:0000313" key="4">
    <source>
        <dbReference type="Proteomes" id="UP000051612"/>
    </source>
</evidence>
<dbReference type="Pfam" id="PF06458">
    <property type="entry name" value="MucBP"/>
    <property type="match status" value="1"/>
</dbReference>